<dbReference type="GO" id="GO:0009252">
    <property type="term" value="P:peptidoglycan biosynthetic process"/>
    <property type="evidence" value="ECO:0007669"/>
    <property type="project" value="UniProtKB-UniRule"/>
</dbReference>
<sequence length="481" mass="53297">MVNGKQKFLVLGMGETGFACAKWLNTHGHEVYCFDTREQHPNHENLINLGLPERNIKFNLSPENFKDLIHSDFDFIVVSPGLSPESQLMKSISDFASKNNIKIISEIDLFMHAILDHNKVNSTPIKIIGITGTNGKTTVTSMVRLMCEYSGLKAVAAGNISPSALTVISEFEQQNKWPDVIALELSSAQLFYTSELKLDASTILNITQDHIDWHGGMQAYKESKLKIFDFSEQKIASDEQAKEYGLNKAWIYTEALPQKENEIGVNELNGMKWFCTTQKNLMPVDAMKIRGHHNVLNAMAAIQLCQSVGLPLEPLLAALRDYEAQPHRCTYVRDINGVIFIDDSKGTNVGATVAAINGMYRNLVVILGGEGKGQDFTPLYESLQKRVPDGLRGLVLLGKDKDLLKSSFHVKDGLFANSVPVKEVQSIEQAVHDAYALAKAGDLVLLSPACASTDMFKNYHERGVKFADAVYELARTKGEMA</sequence>
<keyword evidence="7 8" id="KW-0132">Cell division</keyword>
<dbReference type="SUPFAM" id="SSF53623">
    <property type="entry name" value="MurD-like peptide ligases, catalytic domain"/>
    <property type="match status" value="1"/>
</dbReference>
<dbReference type="Pfam" id="PF02875">
    <property type="entry name" value="Mur_ligase_C"/>
    <property type="match status" value="1"/>
</dbReference>
<reference evidence="11" key="1">
    <citation type="journal article" date="2012" name="Vet. Microbiol.">
        <title>Comparative genomic analyses of the Taylorellae.</title>
        <authorList>
            <person name="Hauser H."/>
            <person name="Richter D.C."/>
            <person name="van Tonder A."/>
            <person name="Clark L."/>
            <person name="Preston A."/>
        </authorList>
    </citation>
    <scope>NUCLEOTIDE SEQUENCE</scope>
    <source>
        <strain evidence="11">14/45</strain>
    </source>
</reference>
<keyword evidence="4 7" id="KW-0436">Ligase</keyword>
<dbReference type="GO" id="GO:0008360">
    <property type="term" value="P:regulation of cell shape"/>
    <property type="evidence" value="ECO:0007669"/>
    <property type="project" value="UniProtKB-KW"/>
</dbReference>
<comment type="pathway">
    <text evidence="2 7 8">Cell wall biogenesis; peptidoglycan biosynthesis.</text>
</comment>
<feature type="domain" description="Mur ligase central" evidence="10">
    <location>
        <begin position="130"/>
        <end position="304"/>
    </location>
</feature>
<dbReference type="InterPro" id="IPR004101">
    <property type="entry name" value="Mur_ligase_C"/>
</dbReference>
<dbReference type="Pfam" id="PF08245">
    <property type="entry name" value="Mur_ligase_M"/>
    <property type="match status" value="1"/>
</dbReference>
<dbReference type="Pfam" id="PF21799">
    <property type="entry name" value="MurD-like_N"/>
    <property type="match status" value="1"/>
</dbReference>
<dbReference type="KEGG" id="tat:KUM_0617"/>
<keyword evidence="7 8" id="KW-0131">Cell cycle</keyword>
<evidence type="ECO:0000256" key="6">
    <source>
        <dbReference type="ARBA" id="ARBA00022840"/>
    </source>
</evidence>
<dbReference type="SUPFAM" id="SSF53244">
    <property type="entry name" value="MurD-like peptide ligases, peptide-binding domain"/>
    <property type="match status" value="1"/>
</dbReference>
<dbReference type="InterPro" id="IPR036565">
    <property type="entry name" value="Mur-like_cat_sf"/>
</dbReference>
<dbReference type="Gene3D" id="3.40.1190.10">
    <property type="entry name" value="Mur-like, catalytic domain"/>
    <property type="match status" value="1"/>
</dbReference>
<evidence type="ECO:0000256" key="3">
    <source>
        <dbReference type="ARBA" id="ARBA00022490"/>
    </source>
</evidence>
<keyword evidence="3 7" id="KW-0963">Cytoplasm</keyword>
<evidence type="ECO:0000256" key="2">
    <source>
        <dbReference type="ARBA" id="ARBA00004752"/>
    </source>
</evidence>
<keyword evidence="7 8" id="KW-0961">Cell wall biogenesis/degradation</keyword>
<dbReference type="GO" id="GO:0008764">
    <property type="term" value="F:UDP-N-acetylmuramoylalanine-D-glutamate ligase activity"/>
    <property type="evidence" value="ECO:0007669"/>
    <property type="project" value="UniProtKB-UniRule"/>
</dbReference>
<comment type="subcellular location">
    <subcellularLocation>
        <location evidence="1 7 8">Cytoplasm</location>
    </subcellularLocation>
</comment>
<dbReference type="GO" id="GO:0005737">
    <property type="term" value="C:cytoplasm"/>
    <property type="evidence" value="ECO:0007669"/>
    <property type="project" value="UniProtKB-SubCell"/>
</dbReference>
<dbReference type="PANTHER" id="PTHR43692">
    <property type="entry name" value="UDP-N-ACETYLMURAMOYLALANINE--D-GLUTAMATE LIGASE"/>
    <property type="match status" value="1"/>
</dbReference>
<organism evidence="11">
    <name type="scientific">Taylorella asinigenitalis 14/45</name>
    <dbReference type="NCBI Taxonomy" id="1091495"/>
    <lineage>
        <taxon>Bacteria</taxon>
        <taxon>Pseudomonadati</taxon>
        <taxon>Pseudomonadota</taxon>
        <taxon>Betaproteobacteria</taxon>
        <taxon>Burkholderiales</taxon>
        <taxon>Alcaligenaceae</taxon>
        <taxon>Taylorella</taxon>
    </lineage>
</organism>
<evidence type="ECO:0000259" key="10">
    <source>
        <dbReference type="Pfam" id="PF08245"/>
    </source>
</evidence>
<dbReference type="EC" id="6.3.2.9" evidence="7 8"/>
<comment type="similarity">
    <text evidence="7">Belongs to the MurCDEF family.</text>
</comment>
<keyword evidence="6 7" id="KW-0067">ATP-binding</keyword>
<dbReference type="Gene3D" id="3.90.190.20">
    <property type="entry name" value="Mur ligase, C-terminal domain"/>
    <property type="match status" value="1"/>
</dbReference>
<dbReference type="NCBIfam" id="TIGR01087">
    <property type="entry name" value="murD"/>
    <property type="match status" value="1"/>
</dbReference>
<dbReference type="Gene3D" id="3.40.50.720">
    <property type="entry name" value="NAD(P)-binding Rossmann-like Domain"/>
    <property type="match status" value="1"/>
</dbReference>
<dbReference type="EMBL" id="HE681424">
    <property type="protein sequence ID" value="CCG19414.1"/>
    <property type="molecule type" value="Genomic_DNA"/>
</dbReference>
<dbReference type="GO" id="GO:0051301">
    <property type="term" value="P:cell division"/>
    <property type="evidence" value="ECO:0007669"/>
    <property type="project" value="UniProtKB-KW"/>
</dbReference>
<keyword evidence="5 7" id="KW-0547">Nucleotide-binding</keyword>
<keyword evidence="7 8" id="KW-0133">Cell shape</keyword>
<dbReference type="HAMAP" id="MF_00639">
    <property type="entry name" value="MurD"/>
    <property type="match status" value="1"/>
</dbReference>
<evidence type="ECO:0000256" key="5">
    <source>
        <dbReference type="ARBA" id="ARBA00022741"/>
    </source>
</evidence>
<evidence type="ECO:0000256" key="4">
    <source>
        <dbReference type="ARBA" id="ARBA00022598"/>
    </source>
</evidence>
<dbReference type="GO" id="GO:0005524">
    <property type="term" value="F:ATP binding"/>
    <property type="evidence" value="ECO:0007669"/>
    <property type="project" value="UniProtKB-UniRule"/>
</dbReference>
<evidence type="ECO:0000313" key="11">
    <source>
        <dbReference type="EMBL" id="CCG19414.1"/>
    </source>
</evidence>
<dbReference type="InterPro" id="IPR005762">
    <property type="entry name" value="MurD"/>
</dbReference>
<evidence type="ECO:0000256" key="1">
    <source>
        <dbReference type="ARBA" id="ARBA00004496"/>
    </source>
</evidence>
<dbReference type="UniPathway" id="UPA00219"/>
<protein>
    <recommendedName>
        <fullName evidence="7 8">UDP-N-acetylmuramoylalanine--D-glutamate ligase</fullName>
        <ecNumber evidence="7 8">6.3.2.9</ecNumber>
    </recommendedName>
    <alternativeName>
        <fullName evidence="7">D-glutamic acid-adding enzyme</fullName>
    </alternativeName>
    <alternativeName>
        <fullName evidence="7">UDP-N-acetylmuramoyl-L-alanyl-D-glutamate synthetase</fullName>
    </alternativeName>
</protein>
<feature type="binding site" evidence="7">
    <location>
        <begin position="132"/>
        <end position="138"/>
    </location>
    <ligand>
        <name>ATP</name>
        <dbReference type="ChEBI" id="CHEBI:30616"/>
    </ligand>
</feature>
<dbReference type="PANTHER" id="PTHR43692:SF1">
    <property type="entry name" value="UDP-N-ACETYLMURAMOYLALANINE--D-GLUTAMATE LIGASE"/>
    <property type="match status" value="1"/>
</dbReference>
<name>I7JM59_9BURK</name>
<dbReference type="HOGENOM" id="CLU_032540_1_0_4"/>
<gene>
    <name evidence="7 11" type="primary">murD</name>
    <name evidence="11" type="ORF">KUM_0617</name>
</gene>
<dbReference type="GO" id="GO:0071555">
    <property type="term" value="P:cell wall organization"/>
    <property type="evidence" value="ECO:0007669"/>
    <property type="project" value="UniProtKB-KW"/>
</dbReference>
<evidence type="ECO:0000256" key="8">
    <source>
        <dbReference type="RuleBase" id="RU003664"/>
    </source>
</evidence>
<proteinExistence type="inferred from homology"/>
<keyword evidence="7 8" id="KW-0573">Peptidoglycan synthesis</keyword>
<dbReference type="SUPFAM" id="SSF51984">
    <property type="entry name" value="MurCD N-terminal domain"/>
    <property type="match status" value="1"/>
</dbReference>
<evidence type="ECO:0000259" key="9">
    <source>
        <dbReference type="Pfam" id="PF02875"/>
    </source>
</evidence>
<accession>I7JM59</accession>
<dbReference type="InterPro" id="IPR013221">
    <property type="entry name" value="Mur_ligase_cen"/>
</dbReference>
<feature type="domain" description="Mur ligase C-terminal" evidence="9">
    <location>
        <begin position="327"/>
        <end position="450"/>
    </location>
</feature>
<dbReference type="RefSeq" id="WP_015551522.1">
    <property type="nucleotide sequence ID" value="NC_021033.1"/>
</dbReference>
<dbReference type="AlphaFoldDB" id="I7JM59"/>
<dbReference type="InterPro" id="IPR036615">
    <property type="entry name" value="Mur_ligase_C_dom_sf"/>
</dbReference>
<comment type="function">
    <text evidence="7 8">Cell wall formation. Catalyzes the addition of glutamate to the nucleotide precursor UDP-N-acetylmuramoyl-L-alanine (UMA).</text>
</comment>
<evidence type="ECO:0000256" key="7">
    <source>
        <dbReference type="HAMAP-Rule" id="MF_00639"/>
    </source>
</evidence>
<comment type="catalytic activity">
    <reaction evidence="7 8">
        <text>UDP-N-acetyl-alpha-D-muramoyl-L-alanine + D-glutamate + ATP = UDP-N-acetyl-alpha-D-muramoyl-L-alanyl-D-glutamate + ADP + phosphate + H(+)</text>
        <dbReference type="Rhea" id="RHEA:16429"/>
        <dbReference type="ChEBI" id="CHEBI:15378"/>
        <dbReference type="ChEBI" id="CHEBI:29986"/>
        <dbReference type="ChEBI" id="CHEBI:30616"/>
        <dbReference type="ChEBI" id="CHEBI:43474"/>
        <dbReference type="ChEBI" id="CHEBI:83898"/>
        <dbReference type="ChEBI" id="CHEBI:83900"/>
        <dbReference type="ChEBI" id="CHEBI:456216"/>
        <dbReference type="EC" id="6.3.2.9"/>
    </reaction>
</comment>